<evidence type="ECO:0000313" key="2">
    <source>
        <dbReference type="EMBL" id="MEI4270465.1"/>
    </source>
</evidence>
<sequence>MADQRGAEGRFATVGVVGAVCLAAALLTTWMLGVPAWVFVVVFAGLAVVSMIRPPNG</sequence>
<dbReference type="Proteomes" id="UP001361570">
    <property type="component" value="Unassembled WGS sequence"/>
</dbReference>
<keyword evidence="1" id="KW-0812">Transmembrane</keyword>
<organism evidence="2 3">
    <name type="scientific">Klenkia sesuvii</name>
    <dbReference type="NCBI Taxonomy" id="3103137"/>
    <lineage>
        <taxon>Bacteria</taxon>
        <taxon>Bacillati</taxon>
        <taxon>Actinomycetota</taxon>
        <taxon>Actinomycetes</taxon>
        <taxon>Geodermatophilales</taxon>
        <taxon>Geodermatophilaceae</taxon>
        <taxon>Klenkia</taxon>
    </lineage>
</organism>
<keyword evidence="3" id="KW-1185">Reference proteome</keyword>
<gene>
    <name evidence="2" type="ORF">TEK04_01900</name>
</gene>
<evidence type="ECO:0000313" key="3">
    <source>
        <dbReference type="Proteomes" id="UP001361570"/>
    </source>
</evidence>
<name>A0ABU8DP74_9ACTN</name>
<accession>A0ABU8DP74</accession>
<feature type="transmembrane region" description="Helical" evidence="1">
    <location>
        <begin position="36"/>
        <end position="52"/>
    </location>
</feature>
<reference evidence="2 3" key="1">
    <citation type="submission" date="2024-03" db="EMBL/GenBank/DDBJ databases">
        <title>Draft genome sequence of Klenkia sp. LSe6-5.</title>
        <authorList>
            <person name="Duangmal K."/>
            <person name="Chantavorakit T."/>
        </authorList>
    </citation>
    <scope>NUCLEOTIDE SEQUENCE [LARGE SCALE GENOMIC DNA]</scope>
    <source>
        <strain evidence="2 3">LSe6-5</strain>
    </source>
</reference>
<proteinExistence type="predicted"/>
<keyword evidence="1" id="KW-1133">Transmembrane helix</keyword>
<dbReference type="RefSeq" id="WP_336402611.1">
    <property type="nucleotide sequence ID" value="NZ_JBAPLU010000002.1"/>
</dbReference>
<protein>
    <submittedName>
        <fullName evidence="2">Uncharacterized protein</fullName>
    </submittedName>
</protein>
<comment type="caution">
    <text evidence="2">The sequence shown here is derived from an EMBL/GenBank/DDBJ whole genome shotgun (WGS) entry which is preliminary data.</text>
</comment>
<feature type="transmembrane region" description="Helical" evidence="1">
    <location>
        <begin position="12"/>
        <end position="30"/>
    </location>
</feature>
<evidence type="ECO:0000256" key="1">
    <source>
        <dbReference type="SAM" id="Phobius"/>
    </source>
</evidence>
<keyword evidence="1" id="KW-0472">Membrane</keyword>
<dbReference type="EMBL" id="JBAPLU010000002">
    <property type="protein sequence ID" value="MEI4270465.1"/>
    <property type="molecule type" value="Genomic_DNA"/>
</dbReference>